<dbReference type="PANTHER" id="PTHR34449">
    <property type="entry name" value="RHO TERMINATION FACTOR"/>
    <property type="match status" value="1"/>
</dbReference>
<organism evidence="3 4">
    <name type="scientific">Malus baccata</name>
    <name type="common">Siberian crab apple</name>
    <name type="synonym">Pyrus baccata</name>
    <dbReference type="NCBI Taxonomy" id="106549"/>
    <lineage>
        <taxon>Eukaryota</taxon>
        <taxon>Viridiplantae</taxon>
        <taxon>Streptophyta</taxon>
        <taxon>Embryophyta</taxon>
        <taxon>Tracheophyta</taxon>
        <taxon>Spermatophyta</taxon>
        <taxon>Magnoliopsida</taxon>
        <taxon>eudicotyledons</taxon>
        <taxon>Gunneridae</taxon>
        <taxon>Pentapetalae</taxon>
        <taxon>rosids</taxon>
        <taxon>fabids</taxon>
        <taxon>Rosales</taxon>
        <taxon>Rosaceae</taxon>
        <taxon>Amygdaloideae</taxon>
        <taxon>Maleae</taxon>
        <taxon>Malus</taxon>
    </lineage>
</organism>
<proteinExistence type="predicted"/>
<dbReference type="Pfam" id="PF07498">
    <property type="entry name" value="Rho_N"/>
    <property type="match status" value="1"/>
</dbReference>
<comment type="caution">
    <text evidence="3">The sequence shown here is derived from an EMBL/GenBank/DDBJ whole genome shotgun (WGS) entry which is preliminary data.</text>
</comment>
<reference evidence="3 4" key="1">
    <citation type="journal article" date="2019" name="G3 (Bethesda)">
        <title>Sequencing of a Wild Apple (Malus baccata) Genome Unravels the Differences Between Cultivated and Wild Apple Species Regarding Disease Resistance and Cold Tolerance.</title>
        <authorList>
            <person name="Chen X."/>
        </authorList>
    </citation>
    <scope>NUCLEOTIDE SEQUENCE [LARGE SCALE GENOMIC DNA]</scope>
    <source>
        <strain evidence="4">cv. Shandingzi</strain>
        <tissue evidence="3">Leaves</tissue>
    </source>
</reference>
<evidence type="ECO:0000256" key="1">
    <source>
        <dbReference type="SAM" id="MobiDB-lite"/>
    </source>
</evidence>
<dbReference type="AlphaFoldDB" id="A0A540L749"/>
<sequence length="271" mass="30484">MQLVNLAEIADVSPLFERKELHLTVTCSVGSQGNGRDQPPRRRSERANKDGSKKRGSRKTNANQEEIISLFRRIQTSISKEGSVDDEKIGSDDYEDRPHSDSILRALHGLRNPKGNVDEMNALFDSVMRNFCNWTCSFFVVRLGVDCNVPTSFHLGKADEKDGKKAFIRRTDTREEQMQSNPPVAEFKLTRPPSKFVKRSPIPHPSTPRSQFLDLDNGATPSATGRSGAEELDLVRVEGMKLPELKELAKSRGMRGYSKLKKMELVKLLKS</sequence>
<feature type="domain" description="Rho termination factor-like N-terminal" evidence="2">
    <location>
        <begin position="238"/>
        <end position="270"/>
    </location>
</feature>
<dbReference type="GO" id="GO:0006353">
    <property type="term" value="P:DNA-templated transcription termination"/>
    <property type="evidence" value="ECO:0007669"/>
    <property type="project" value="InterPro"/>
</dbReference>
<gene>
    <name evidence="3" type="ORF">C1H46_032145</name>
</gene>
<accession>A0A540L749</accession>
<dbReference type="STRING" id="106549.A0A540L749"/>
<dbReference type="EMBL" id="VIEB01000728">
    <property type="protein sequence ID" value="TQD82301.1"/>
    <property type="molecule type" value="Genomic_DNA"/>
</dbReference>
<protein>
    <recommendedName>
        <fullName evidence="2">Rho termination factor-like N-terminal domain-containing protein</fullName>
    </recommendedName>
</protein>
<feature type="region of interest" description="Disordered" evidence="1">
    <location>
        <begin position="172"/>
        <end position="231"/>
    </location>
</feature>
<evidence type="ECO:0000313" key="4">
    <source>
        <dbReference type="Proteomes" id="UP000315295"/>
    </source>
</evidence>
<name>A0A540L749_MALBA</name>
<keyword evidence="4" id="KW-1185">Reference proteome</keyword>
<dbReference type="Proteomes" id="UP000315295">
    <property type="component" value="Unassembled WGS sequence"/>
</dbReference>
<evidence type="ECO:0000313" key="3">
    <source>
        <dbReference type="EMBL" id="TQD82301.1"/>
    </source>
</evidence>
<dbReference type="InterPro" id="IPR011112">
    <property type="entry name" value="Rho-like_N"/>
</dbReference>
<evidence type="ECO:0000259" key="2">
    <source>
        <dbReference type="Pfam" id="PF07498"/>
    </source>
</evidence>
<feature type="region of interest" description="Disordered" evidence="1">
    <location>
        <begin position="27"/>
        <end position="62"/>
    </location>
</feature>
<feature type="compositionally biased region" description="Basic and acidic residues" evidence="1">
    <location>
        <begin position="38"/>
        <end position="53"/>
    </location>
</feature>
<dbReference type="PANTHER" id="PTHR34449:SF2">
    <property type="entry name" value="RHO TERMINATION FACTOR"/>
    <property type="match status" value="1"/>
</dbReference>
<dbReference type="Gene3D" id="1.10.720.10">
    <property type="match status" value="1"/>
</dbReference>